<feature type="region of interest" description="Disordered" evidence="1">
    <location>
        <begin position="1"/>
        <end position="59"/>
    </location>
</feature>
<dbReference type="InterPro" id="IPR027159">
    <property type="entry name" value="CBP80"/>
</dbReference>
<evidence type="ECO:0000259" key="3">
    <source>
        <dbReference type="Pfam" id="PF09090"/>
    </source>
</evidence>
<dbReference type="InterPro" id="IPR015172">
    <property type="entry name" value="MIF4G-like_typ-1"/>
</dbReference>
<protein>
    <recommendedName>
        <fullName evidence="6">Cap binding protein</fullName>
    </recommendedName>
</protein>
<dbReference type="Pfam" id="PF09088">
    <property type="entry name" value="MIF4G_like"/>
    <property type="match status" value="1"/>
</dbReference>
<evidence type="ECO:0000259" key="2">
    <source>
        <dbReference type="Pfam" id="PF09088"/>
    </source>
</evidence>
<dbReference type="EMBL" id="ML977563">
    <property type="protein sequence ID" value="KAF2005371.1"/>
    <property type="molecule type" value="Genomic_DNA"/>
</dbReference>
<feature type="domain" description="MIF4G-like type 1" evidence="2">
    <location>
        <begin position="350"/>
        <end position="540"/>
    </location>
</feature>
<dbReference type="GO" id="GO:0000184">
    <property type="term" value="P:nuclear-transcribed mRNA catabolic process, nonsense-mediated decay"/>
    <property type="evidence" value="ECO:0007669"/>
    <property type="project" value="TreeGrafter"/>
</dbReference>
<dbReference type="GO" id="GO:0005846">
    <property type="term" value="C:nuclear cap binding complex"/>
    <property type="evidence" value="ECO:0007669"/>
    <property type="project" value="InterPro"/>
</dbReference>
<dbReference type="Proteomes" id="UP000799779">
    <property type="component" value="Unassembled WGS sequence"/>
</dbReference>
<dbReference type="InterPro" id="IPR015174">
    <property type="entry name" value="MIF4G-like_typ-2"/>
</dbReference>
<accession>A0A6A5WYX7</accession>
<evidence type="ECO:0000313" key="4">
    <source>
        <dbReference type="EMBL" id="KAF2005371.1"/>
    </source>
</evidence>
<dbReference type="FunFam" id="1.25.40.180:FF:000045">
    <property type="entry name" value="snRNA cap binding complex subunit (Gcr3), putative"/>
    <property type="match status" value="1"/>
</dbReference>
<evidence type="ECO:0000313" key="5">
    <source>
        <dbReference type="Proteomes" id="UP000799779"/>
    </source>
</evidence>
<dbReference type="PANTHER" id="PTHR12412:SF2">
    <property type="entry name" value="NUCLEAR CAP-BINDING PROTEIN SUBUNIT 1"/>
    <property type="match status" value="1"/>
</dbReference>
<dbReference type="AlphaFoldDB" id="A0A6A5WYX7"/>
<dbReference type="GO" id="GO:0000339">
    <property type="term" value="F:RNA cap binding"/>
    <property type="evidence" value="ECO:0007669"/>
    <property type="project" value="InterPro"/>
</dbReference>
<dbReference type="GO" id="GO:0003729">
    <property type="term" value="F:mRNA binding"/>
    <property type="evidence" value="ECO:0007669"/>
    <property type="project" value="TreeGrafter"/>
</dbReference>
<gene>
    <name evidence="4" type="ORF">P154DRAFT_559913</name>
</gene>
<sequence length="857" mass="97053">MADYEDDRRDRGRNRGGGGGNKRRRYDDDDDNYGRREPPQRRRQNPREGDNHYAPRREGRLEEPFSKLRRLLINIASSSKLPQTEGEEIAAVLAESWNEEKVKTDFFDVWVQLILEQPFKIPFVAGVAFIVNHEKPEIASTAIERVAERTQEALRAGQWKEFKLLLRFFACLQSLFEDDGIFTFLEQLFDTVVDLQSANENDVVGIELVKIILLTVPYALVAGGPRFHAKAQELLQKTEIVASNTLSIERVIEAYVSDNSEKPIPYYSMIGLLQTQLNNEAESGWEFAFIPRFQPPIPKKTEDGVPPPPGPSMHPFPAFSVPSPVNQGPKPLFPEAFISLYVDQEIETVPRIGDIAGSIIRDSIVDTIDQLDFNRDAVAKFLVELDCYWSVHTFAKRAIAFDRFKEEQKDKIVWKSEDMIIDAIFSQLLKLPAPEHKLVYYHSLITQCCKIAPAAIAPSLGRAIRFIYKNLDFMDLELSYRFLDWFTHHLSNFEFRWRWTEWVEYLSLPNLHPKKAFIIATLDKEMRLSFAKRIRSTLPEEYHSLIPARLDDDNSPDFKYEDPNTPFSEEGKALLHQLKKKAPAEEIQATIDAIHMKATEAGIDDVHVPSTDALATAICRLGAKSMSHLLSAIERGKEPLLAIADRSDAAKRQIVASVVEYWKDQPGVAVNIVDKLLNYQLLQPVNVIQWALGDHLGAGEPLSESWVFEMVSNTVTKVTNRNHQIVSARLVKTLSPEQITLIEEALGPARTSTRDIFKYIEDAVSGFAQGAADKLIEKEALGELAPEDVKLIGVWAKRWHTVFLRKGQVEERVISEDSVDTKIRLLEAEPEPMVEGEAEGEGQGNGVQDANGDTEML</sequence>
<evidence type="ECO:0008006" key="6">
    <source>
        <dbReference type="Google" id="ProtNLM"/>
    </source>
</evidence>
<name>A0A6A5WYX7_9PLEO</name>
<evidence type="ECO:0000256" key="1">
    <source>
        <dbReference type="SAM" id="MobiDB-lite"/>
    </source>
</evidence>
<organism evidence="4 5">
    <name type="scientific">Amniculicola lignicola CBS 123094</name>
    <dbReference type="NCBI Taxonomy" id="1392246"/>
    <lineage>
        <taxon>Eukaryota</taxon>
        <taxon>Fungi</taxon>
        <taxon>Dikarya</taxon>
        <taxon>Ascomycota</taxon>
        <taxon>Pezizomycotina</taxon>
        <taxon>Dothideomycetes</taxon>
        <taxon>Pleosporomycetidae</taxon>
        <taxon>Pleosporales</taxon>
        <taxon>Amniculicolaceae</taxon>
        <taxon>Amniculicola</taxon>
    </lineage>
</organism>
<dbReference type="PANTHER" id="PTHR12412">
    <property type="entry name" value="CAP BINDING PROTEIN"/>
    <property type="match status" value="1"/>
</dbReference>
<dbReference type="GO" id="GO:0005634">
    <property type="term" value="C:nucleus"/>
    <property type="evidence" value="ECO:0007669"/>
    <property type="project" value="TreeGrafter"/>
</dbReference>
<feature type="compositionally biased region" description="Basic and acidic residues" evidence="1">
    <location>
        <begin position="1"/>
        <end position="10"/>
    </location>
</feature>
<proteinExistence type="predicted"/>
<dbReference type="GO" id="GO:0006406">
    <property type="term" value="P:mRNA export from nucleus"/>
    <property type="evidence" value="ECO:0007669"/>
    <property type="project" value="InterPro"/>
</dbReference>
<dbReference type="OrthoDB" id="10252707at2759"/>
<dbReference type="SUPFAM" id="SSF48371">
    <property type="entry name" value="ARM repeat"/>
    <property type="match status" value="3"/>
</dbReference>
<dbReference type="FunFam" id="1.25.40.180:FF:000035">
    <property type="entry name" value="snRNA cap binding complex subunit (Gcr3)"/>
    <property type="match status" value="1"/>
</dbReference>
<reference evidence="4" key="1">
    <citation type="journal article" date="2020" name="Stud. Mycol.">
        <title>101 Dothideomycetes genomes: a test case for predicting lifestyles and emergence of pathogens.</title>
        <authorList>
            <person name="Haridas S."/>
            <person name="Albert R."/>
            <person name="Binder M."/>
            <person name="Bloem J."/>
            <person name="Labutti K."/>
            <person name="Salamov A."/>
            <person name="Andreopoulos B."/>
            <person name="Baker S."/>
            <person name="Barry K."/>
            <person name="Bills G."/>
            <person name="Bluhm B."/>
            <person name="Cannon C."/>
            <person name="Castanera R."/>
            <person name="Culley D."/>
            <person name="Daum C."/>
            <person name="Ezra D."/>
            <person name="Gonzalez J."/>
            <person name="Henrissat B."/>
            <person name="Kuo A."/>
            <person name="Liang C."/>
            <person name="Lipzen A."/>
            <person name="Lutzoni F."/>
            <person name="Magnuson J."/>
            <person name="Mondo S."/>
            <person name="Nolan M."/>
            <person name="Ohm R."/>
            <person name="Pangilinan J."/>
            <person name="Park H.-J."/>
            <person name="Ramirez L."/>
            <person name="Alfaro M."/>
            <person name="Sun H."/>
            <person name="Tritt A."/>
            <person name="Yoshinaga Y."/>
            <person name="Zwiers L.-H."/>
            <person name="Turgeon B."/>
            <person name="Goodwin S."/>
            <person name="Spatafora J."/>
            <person name="Crous P."/>
            <person name="Grigoriev I."/>
        </authorList>
    </citation>
    <scope>NUCLEOTIDE SEQUENCE</scope>
    <source>
        <strain evidence="4">CBS 123094</strain>
    </source>
</reference>
<dbReference type="Gene3D" id="1.25.40.180">
    <property type="match status" value="3"/>
</dbReference>
<feature type="domain" description="MIF4G-like type 2" evidence="3">
    <location>
        <begin position="558"/>
        <end position="811"/>
    </location>
</feature>
<keyword evidence="5" id="KW-1185">Reference proteome</keyword>
<feature type="compositionally biased region" description="Basic and acidic residues" evidence="1">
    <location>
        <begin position="32"/>
        <end position="59"/>
    </location>
</feature>
<feature type="region of interest" description="Disordered" evidence="1">
    <location>
        <begin position="832"/>
        <end position="857"/>
    </location>
</feature>
<dbReference type="InterPro" id="IPR016024">
    <property type="entry name" value="ARM-type_fold"/>
</dbReference>
<dbReference type="Pfam" id="PF09090">
    <property type="entry name" value="MIF4G_like_2"/>
    <property type="match status" value="1"/>
</dbReference>